<name>A0A914UZC9_9BILA</name>
<sequence length="195" mass="21762">MLRRRKNRDQNLSASKESLPHDQQSLDDDAIEEQSLEVVTKAEYVDRKQNYAKRQRISSKTADPIDNEELEDKVLGGDLRSVRKVLGEDGQSSGESGDSDSGSESGASDDDEDDGAPEEVSSKRPAWVDDDDMAEVALPNHRRLQHLQRSTDGATIAGDQYSARLQQQFERVAGLRPAWAEASDGERILRFLHQL</sequence>
<feature type="compositionally biased region" description="Acidic residues" evidence="6">
    <location>
        <begin position="25"/>
        <end position="35"/>
    </location>
</feature>
<evidence type="ECO:0000256" key="4">
    <source>
        <dbReference type="ARBA" id="ARBA00022737"/>
    </source>
</evidence>
<keyword evidence="5" id="KW-0539">Nucleus</keyword>
<dbReference type="InterPro" id="IPR045161">
    <property type="entry name" value="Utp18"/>
</dbReference>
<keyword evidence="4" id="KW-0677">Repeat</keyword>
<accession>A0A914UZC9</accession>
<dbReference type="Proteomes" id="UP000887566">
    <property type="component" value="Unplaced"/>
</dbReference>
<dbReference type="AlphaFoldDB" id="A0A914UZC9"/>
<evidence type="ECO:0000256" key="2">
    <source>
        <dbReference type="ARBA" id="ARBA00022552"/>
    </source>
</evidence>
<feature type="region of interest" description="Disordered" evidence="6">
    <location>
        <begin position="1"/>
        <end position="131"/>
    </location>
</feature>
<dbReference type="PANTHER" id="PTHR18359:SF0">
    <property type="entry name" value="U3 SMALL NUCLEOLAR RNA-ASSOCIATED PROTEIN 18 HOMOLOG"/>
    <property type="match status" value="1"/>
</dbReference>
<feature type="compositionally biased region" description="Low complexity" evidence="6">
    <location>
        <begin position="88"/>
        <end position="106"/>
    </location>
</feature>
<evidence type="ECO:0000256" key="3">
    <source>
        <dbReference type="ARBA" id="ARBA00022574"/>
    </source>
</evidence>
<proteinExistence type="predicted"/>
<dbReference type="GO" id="GO:0032040">
    <property type="term" value="C:small-subunit processome"/>
    <property type="evidence" value="ECO:0007669"/>
    <property type="project" value="TreeGrafter"/>
</dbReference>
<evidence type="ECO:0000256" key="1">
    <source>
        <dbReference type="ARBA" id="ARBA00004604"/>
    </source>
</evidence>
<protein>
    <submittedName>
        <fullName evidence="8">Uncharacterized protein</fullName>
    </submittedName>
</protein>
<dbReference type="GO" id="GO:0034388">
    <property type="term" value="C:Pwp2p-containing subcomplex of 90S preribosome"/>
    <property type="evidence" value="ECO:0007669"/>
    <property type="project" value="TreeGrafter"/>
</dbReference>
<evidence type="ECO:0000256" key="6">
    <source>
        <dbReference type="SAM" id="MobiDB-lite"/>
    </source>
</evidence>
<evidence type="ECO:0000313" key="7">
    <source>
        <dbReference type="Proteomes" id="UP000887566"/>
    </source>
</evidence>
<keyword evidence="2" id="KW-0698">rRNA processing</keyword>
<keyword evidence="3" id="KW-0853">WD repeat</keyword>
<reference evidence="8" key="1">
    <citation type="submission" date="2022-11" db="UniProtKB">
        <authorList>
            <consortium name="WormBaseParasite"/>
        </authorList>
    </citation>
    <scope>IDENTIFICATION</scope>
</reference>
<evidence type="ECO:0000256" key="5">
    <source>
        <dbReference type="ARBA" id="ARBA00023242"/>
    </source>
</evidence>
<feature type="compositionally biased region" description="Acidic residues" evidence="6">
    <location>
        <begin position="107"/>
        <end position="117"/>
    </location>
</feature>
<dbReference type="GO" id="GO:0006364">
    <property type="term" value="P:rRNA processing"/>
    <property type="evidence" value="ECO:0007669"/>
    <property type="project" value="UniProtKB-KW"/>
</dbReference>
<organism evidence="7 8">
    <name type="scientific">Plectus sambesii</name>
    <dbReference type="NCBI Taxonomy" id="2011161"/>
    <lineage>
        <taxon>Eukaryota</taxon>
        <taxon>Metazoa</taxon>
        <taxon>Ecdysozoa</taxon>
        <taxon>Nematoda</taxon>
        <taxon>Chromadorea</taxon>
        <taxon>Plectida</taxon>
        <taxon>Plectina</taxon>
        <taxon>Plectoidea</taxon>
        <taxon>Plectidae</taxon>
        <taxon>Plectus</taxon>
    </lineage>
</organism>
<evidence type="ECO:0000313" key="8">
    <source>
        <dbReference type="WBParaSite" id="PSAMB.scaffold13681size2163.g35626.t1"/>
    </source>
</evidence>
<dbReference type="PANTHER" id="PTHR18359">
    <property type="entry name" value="WD-REPEAT PROTEIN-RELATED"/>
    <property type="match status" value="1"/>
</dbReference>
<dbReference type="WBParaSite" id="PSAMB.scaffold13681size2163.g35626.t1">
    <property type="protein sequence ID" value="PSAMB.scaffold13681size2163.g35626.t1"/>
    <property type="gene ID" value="PSAMB.scaffold13681size2163.g35626"/>
</dbReference>
<keyword evidence="7" id="KW-1185">Reference proteome</keyword>
<comment type="subcellular location">
    <subcellularLocation>
        <location evidence="1">Nucleus</location>
        <location evidence="1">Nucleolus</location>
    </subcellularLocation>
</comment>